<dbReference type="eggNOG" id="ENOG502R4N5">
    <property type="taxonomic scope" value="Eukaryota"/>
</dbReference>
<dbReference type="EnsemblPlants" id="OMERI07G17620.1">
    <property type="protein sequence ID" value="OMERI07G17620.1"/>
    <property type="gene ID" value="OMERI07G17620"/>
</dbReference>
<feature type="transmembrane region" description="Helical" evidence="1">
    <location>
        <begin position="101"/>
        <end position="118"/>
    </location>
</feature>
<keyword evidence="1" id="KW-0812">Transmembrane</keyword>
<evidence type="ECO:0000256" key="1">
    <source>
        <dbReference type="SAM" id="Phobius"/>
    </source>
</evidence>
<proteinExistence type="predicted"/>
<accession>A0A0E0EDY2</accession>
<evidence type="ECO:0000313" key="2">
    <source>
        <dbReference type="EnsemblPlants" id="OMERI07G17620.1"/>
    </source>
</evidence>
<dbReference type="HOGENOM" id="CLU_1761701_0_0_1"/>
<keyword evidence="1" id="KW-0472">Membrane</keyword>
<feature type="transmembrane region" description="Helical" evidence="1">
    <location>
        <begin position="17"/>
        <end position="39"/>
    </location>
</feature>
<organism evidence="2">
    <name type="scientific">Oryza meridionalis</name>
    <dbReference type="NCBI Taxonomy" id="40149"/>
    <lineage>
        <taxon>Eukaryota</taxon>
        <taxon>Viridiplantae</taxon>
        <taxon>Streptophyta</taxon>
        <taxon>Embryophyta</taxon>
        <taxon>Tracheophyta</taxon>
        <taxon>Spermatophyta</taxon>
        <taxon>Magnoliopsida</taxon>
        <taxon>Liliopsida</taxon>
        <taxon>Poales</taxon>
        <taxon>Poaceae</taxon>
        <taxon>BOP clade</taxon>
        <taxon>Oryzoideae</taxon>
        <taxon>Oryzeae</taxon>
        <taxon>Oryzinae</taxon>
        <taxon>Oryza</taxon>
    </lineage>
</organism>
<reference evidence="2" key="2">
    <citation type="submission" date="2018-05" db="EMBL/GenBank/DDBJ databases">
        <title>OmerRS3 (Oryza meridionalis Reference Sequence Version 3).</title>
        <authorList>
            <person name="Zhang J."/>
            <person name="Kudrna D."/>
            <person name="Lee S."/>
            <person name="Talag J."/>
            <person name="Welchert J."/>
            <person name="Wing R.A."/>
        </authorList>
    </citation>
    <scope>NUCLEOTIDE SEQUENCE [LARGE SCALE GENOMIC DNA]</scope>
    <source>
        <strain evidence="2">cv. OR44</strain>
    </source>
</reference>
<keyword evidence="1" id="KW-1133">Transmembrane helix</keyword>
<reference evidence="2" key="1">
    <citation type="submission" date="2015-04" db="UniProtKB">
        <authorList>
            <consortium name="EnsemblPlants"/>
        </authorList>
    </citation>
    <scope>IDENTIFICATION</scope>
</reference>
<dbReference type="Proteomes" id="UP000008021">
    <property type="component" value="Chromosome 7"/>
</dbReference>
<dbReference type="Gramene" id="OMERI07G17620.1">
    <property type="protein sequence ID" value="OMERI07G17620.1"/>
    <property type="gene ID" value="OMERI07G17620"/>
</dbReference>
<dbReference type="AlphaFoldDB" id="A0A0E0EDY2"/>
<keyword evidence="3" id="KW-1185">Reference proteome</keyword>
<sequence>MEQDHAMEGHIMARTKFVFASTFAASTLGYSIAIAYSLSGHAAKMSLIRPKADHVAGTPTNFRAYQGGLLLRPDRLRSMHRFLLLAVLVPLEILVKEWVAFAIATVVVVLFTFILIWGPPKQKDLMHREMRQRVGNGGGDGNNRVQEP</sequence>
<evidence type="ECO:0000313" key="3">
    <source>
        <dbReference type="Proteomes" id="UP000008021"/>
    </source>
</evidence>
<name>A0A0E0EDY2_9ORYZ</name>
<protein>
    <submittedName>
        <fullName evidence="2">Uncharacterized protein</fullName>
    </submittedName>
</protein>